<evidence type="ECO:0000313" key="1">
    <source>
        <dbReference type="EMBL" id="QKI90318.1"/>
    </source>
</evidence>
<dbReference type="SUPFAM" id="SSF101386">
    <property type="entry name" value="all-alpha NTP pyrophosphatases"/>
    <property type="match status" value="1"/>
</dbReference>
<evidence type="ECO:0000313" key="2">
    <source>
        <dbReference type="Proteomes" id="UP000504724"/>
    </source>
</evidence>
<dbReference type="AlphaFoldDB" id="A0A7D4P0S4"/>
<reference evidence="1 2" key="1">
    <citation type="submission" date="2020-05" db="EMBL/GenBank/DDBJ databases">
        <title>Thiomicrorhabdus sediminis sp.nov. and Thiomicrorhabdus xiamenensis sp.nov., novel sulfur-oxidizing bacteria isolated from coastal sediment.</title>
        <authorList>
            <person name="Liu X."/>
        </authorList>
    </citation>
    <scope>NUCLEOTIDE SEQUENCE [LARGE SCALE GENOMIC DNA]</scope>
    <source>
        <strain evidence="1 2">G2</strain>
    </source>
</reference>
<name>A0A7D4P0S4_9GAMM</name>
<dbReference type="EMBL" id="CP054020">
    <property type="protein sequence ID" value="QKI90318.1"/>
    <property type="molecule type" value="Genomic_DNA"/>
</dbReference>
<dbReference type="InterPro" id="IPR014871">
    <property type="entry name" value="dUTPase/dCTP_pyrophosphatase"/>
</dbReference>
<protein>
    <submittedName>
        <fullName evidence="1">dUTP diphosphatase</fullName>
    </submittedName>
</protein>
<dbReference type="KEGG" id="txa:HQN79_06920"/>
<gene>
    <name evidence="1" type="ORF">HQN79_06920</name>
</gene>
<dbReference type="CDD" id="cd11527">
    <property type="entry name" value="NTP-PPase_dUTPase"/>
    <property type="match status" value="1"/>
</dbReference>
<accession>A0A7D4P0S4</accession>
<dbReference type="Proteomes" id="UP000504724">
    <property type="component" value="Chromosome"/>
</dbReference>
<organism evidence="1 2">
    <name type="scientific">Thiomicrorhabdus xiamenensis</name>
    <dbReference type="NCBI Taxonomy" id="2739063"/>
    <lineage>
        <taxon>Bacteria</taxon>
        <taxon>Pseudomonadati</taxon>
        <taxon>Pseudomonadota</taxon>
        <taxon>Gammaproteobacteria</taxon>
        <taxon>Thiotrichales</taxon>
        <taxon>Piscirickettsiaceae</taxon>
        <taxon>Thiomicrorhabdus</taxon>
    </lineage>
</organism>
<proteinExistence type="predicted"/>
<keyword evidence="2" id="KW-1185">Reference proteome</keyword>
<dbReference type="Gene3D" id="1.10.4010.10">
    <property type="entry name" value="Type II deoxyuridine triphosphatase"/>
    <property type="match status" value="1"/>
</dbReference>
<sequence length="216" mass="25010">MLQMQNELNNATNGDHWRSGKTQLGKTIDWRRCIVMETAELIDSYPWKHWKSVDAVTDIENVRIELVDIWHFLLSLALENFDSAQAQACILQALQSDQPTDVPEDVIEQVRVHEQMMAVALDSSAVSEAYLETLSVCFFRSCHTAGLDFAHLYQIYMAKNVLNQFRQDHGYKEGTYRKQWDGREDNVVMFEIIEEMSSFSGETLYQSLKIAYSRLD</sequence>
<dbReference type="Pfam" id="PF08761">
    <property type="entry name" value="dUTPase_2"/>
    <property type="match status" value="1"/>
</dbReference>